<dbReference type="AlphaFoldDB" id="A0A1U7N679"/>
<dbReference type="EMBL" id="MKZS01000001">
    <property type="protein sequence ID" value="OLT61436.1"/>
    <property type="molecule type" value="Genomic_DNA"/>
</dbReference>
<evidence type="ECO:0000313" key="1">
    <source>
        <dbReference type="EMBL" id="OLT61436.1"/>
    </source>
</evidence>
<evidence type="ECO:0000313" key="2">
    <source>
        <dbReference type="Proteomes" id="UP000186657"/>
    </source>
</evidence>
<protein>
    <submittedName>
        <fullName evidence="1">Uncharacterized protein</fullName>
    </submittedName>
</protein>
<reference evidence="1 2" key="1">
    <citation type="submission" date="2016-10" db="EMBL/GenBank/DDBJ databases">
        <title>Comparative genomics uncovers the prolific and rare metabolic potential of the cyanobacterial genus Moorea.</title>
        <authorList>
            <person name="Leao T."/>
            <person name="Castelao G."/>
            <person name="Korobeynikov A."/>
            <person name="Monroe E.A."/>
            <person name="Podell S."/>
            <person name="Glukhov E."/>
            <person name="Allen E."/>
            <person name="Gerwick W.H."/>
            <person name="Gerwick L."/>
        </authorList>
    </citation>
    <scope>NUCLEOTIDE SEQUENCE [LARGE SCALE GENOMIC DNA]</scope>
    <source>
        <strain evidence="1 2">PNG5-198</strain>
    </source>
</reference>
<dbReference type="RefSeq" id="WP_075902542.1">
    <property type="nucleotide sequence ID" value="NZ_MKZS01000001.1"/>
</dbReference>
<organism evidence="1 2">
    <name type="scientific">Moorena bouillonii PNG</name>
    <dbReference type="NCBI Taxonomy" id="568701"/>
    <lineage>
        <taxon>Bacteria</taxon>
        <taxon>Bacillati</taxon>
        <taxon>Cyanobacteriota</taxon>
        <taxon>Cyanophyceae</taxon>
        <taxon>Coleofasciculales</taxon>
        <taxon>Coleofasciculaceae</taxon>
        <taxon>Moorena</taxon>
    </lineage>
</organism>
<gene>
    <name evidence="1" type="ORF">BJP37_22905</name>
</gene>
<accession>A0A1U7N679</accession>
<name>A0A1U7N679_9CYAN</name>
<dbReference type="Proteomes" id="UP000186657">
    <property type="component" value="Unassembled WGS sequence"/>
</dbReference>
<proteinExistence type="predicted"/>
<keyword evidence="2" id="KW-1185">Reference proteome</keyword>
<comment type="caution">
    <text evidence="1">The sequence shown here is derived from an EMBL/GenBank/DDBJ whole genome shotgun (WGS) entry which is preliminary data.</text>
</comment>
<sequence length="60" mass="6680">MTSNLYRTHQANLFKVKSGLTTDQAKGLKLKSGLTTHLSTHLSLVRLERPSSQCRNPGTR</sequence>